<proteinExistence type="inferred from homology"/>
<dbReference type="CDD" id="cd05511">
    <property type="entry name" value="Bromo_TFIID"/>
    <property type="match status" value="2"/>
</dbReference>
<evidence type="ECO:0000256" key="6">
    <source>
        <dbReference type="ARBA" id="ARBA00023242"/>
    </source>
</evidence>
<sequence>MSGRQRRVVNPENGDKRLVSSCSVQYQRIGTVYVVYATKCRENRPKAMDSDEDGEPDMVLTGFLFGNIDEHGRLEDDFLDAESKRSLHQISHLGIGSMWKEITEDVEAESSHDGHSPRDGDREESSQSDEEYSKKLPSSVDYFDFEELADDDGDEKKETTVDTSVLGSDLAEETDTFEGAFQRMLYACRSQEPRSEDGTKIKDQEEATKDASEDSQLMPPPPVPAPLPDSAAAEKDASKGTEEAKENEDDDSSSAPKRNLDTPLAAMLPSKYADLDVTELFPEFRPGQVLRFSRLFGPGKPSSLPQIWRGVRKRKRKKQGPPADIDGASQDACGGRAEEFEWRLDVASPPPPEMCEPDDEIRLLRPEEEQASGNKNEASRSSDVSPQVADWRYGPAQLWYDMYGIPETGDTFDYGFQCITENEDRDQYPHTMELKDVEDFPDDAYLMVSQLPWEDDVIWNAEDIKHKVLAKLNNKNNAAGWVPSILNRTASAFSQQAKSVSGAGLLGASQKGMSAGMLAKAGAKAGLAKPEAGDDRDDTWYSIFPVENEELVYGCWEDEVIWDAQAMVKKPEPQILTLDPNDENIILGVPDDPDPNSLANTEPVKEKKLFNSIRKDMVRKSRILLGKAGVIAEPEPPSPPPVQTMEKDPYNISNDEFYNPKLTQDSALKPNVGGNLIQHSIPAIELRAPFFPTHMGPLKLRSFHRPTLKRYSHGALSQPGPHGVIPLLKHIKKKAKMREQERQASGGGEMFFMRTAEDLTGRDGEVILSEYSEEHPPLVMQVGMATKIKNYYKRRPGKDSGAPEYKYGETAYAHTSPFLGSLAPGQSLQAFENNLFRAPIYEHNLPDTDFLIIRTRQHYYIREVETIYTVGQELPLFEVPGPNSKRANNFVRDFLQVFIYRLFWKSTDSPRRIKMEDIKKAFPSHSESSIRKRLKLCADFKRTGMDSNWWVLKPEFRLPTEDEIRAMVSPEQCCAYYSMISAEQRLKDAGYGEKSLFAPEDENDEEMQVKMDDEVKAAPWNTTRAFISSVKGKCLLQLTGVADPTSCGEGFSYVRVPNKPQQSKEDGGSQQPVKKTVTGTDADLRRLSLSNAKQLLRKFGVPEDEIKKLSRWEVIDVVRTLSTEQAKAGEEAMSKFARGNRFSIAEHQERYKEECQRIFDLQNRVLSSNEVLSTDEDSSSEDDSDIEEMGKNIENMLSNKKTSSQLSHEREEAERRELQKLIMGEDSCAGDDKKKKDKDGKQKSDKDDDNASMASLRSNENGRILKIFRTFRNSKGREYVRIETVRKPAVIDTYVRIRTTKDPNFIRQFASTLDEHQKEEIRKERRRIQEQLRRLKRNAEKEKHLPMRKKPKKEQPQLKLKCGACGAIGHMRTNKACPQYQPMAPLPPVQVAMTEEQEEEEEGCGLQDDNLVKVDETRVVLSKQLIKHADEIRRKSLVLKFPKEAMALKKRRRAGTVLHCDYLRKPNKAANRRRTDPMVTLSILLEAILNEMRDLPETQPFWHPVSAKAVPDYHKIIIRPMDLQRIREKLHEKCYQSREEFLGDVNQIVENSSLYNGAKSPLTQAAQKMLELCLTRFGEKEEKLMRLEKAINPLLDDDDQVALSYILEGIVSDHLKSIPESWPFHKPVNKKFVKDYYTVIKSPMDLDTIIKNIKAHKYHSREEFFADVELLHRNSMQFNGADSQFTQKAKEIVDACRAALDEHDSQLSALEQAIKVAQEAALEAADTDSVATGNSYPAEDSTLAESDLAREDLDPQAYASTSRPSSRKRSDSGAPEDCEFVDVEGDEEGEASLLEERCPSSAAGPDKSVLDQDLQITPENSEPEEEDMTGDSDEDHPHVLMTRASMVQEPEVMEDTEMIDENYDPSEFLLQGKYHFQQMEDDAPPAMAAEEEDDPMDGGTAERMEGADSSVAQDNVISTDLAVSESEEEQDDRGDLLNLQDAPEKDEEGLWF</sequence>
<dbReference type="PRINTS" id="PR00503">
    <property type="entry name" value="BROMODOMAIN"/>
</dbReference>
<dbReference type="Proteomes" id="UP001321473">
    <property type="component" value="Unassembled WGS sequence"/>
</dbReference>
<feature type="region of interest" description="Disordered" evidence="9">
    <location>
        <begin position="1748"/>
        <end position="1778"/>
    </location>
</feature>
<evidence type="ECO:0000256" key="2">
    <source>
        <dbReference type="ARBA" id="ARBA00009064"/>
    </source>
</evidence>
<feature type="compositionally biased region" description="Polar residues" evidence="9">
    <location>
        <begin position="1068"/>
        <end position="1079"/>
    </location>
</feature>
<feature type="compositionally biased region" description="Basic and acidic residues" evidence="9">
    <location>
        <begin position="1230"/>
        <end position="1246"/>
    </location>
</feature>
<feature type="compositionally biased region" description="Basic residues" evidence="9">
    <location>
        <begin position="310"/>
        <end position="319"/>
    </location>
</feature>
<comment type="subcellular location">
    <subcellularLocation>
        <location evidence="1">Nucleus</location>
    </subcellularLocation>
</comment>
<feature type="compositionally biased region" description="Basic and acidic residues" evidence="9">
    <location>
        <begin position="232"/>
        <end position="244"/>
    </location>
</feature>
<dbReference type="EMBL" id="JARKHS020031933">
    <property type="protein sequence ID" value="KAK8760773.1"/>
    <property type="molecule type" value="Genomic_DNA"/>
</dbReference>
<dbReference type="InterPro" id="IPR041670">
    <property type="entry name" value="Znf-CCHC_6"/>
</dbReference>
<dbReference type="GO" id="GO:0016251">
    <property type="term" value="F:RNA polymerase II general transcription initiation factor activity"/>
    <property type="evidence" value="ECO:0007669"/>
    <property type="project" value="InterPro"/>
</dbReference>
<comment type="caution">
    <text evidence="11">The sequence shown here is derived from an EMBL/GenBank/DDBJ whole genome shotgun (WGS) entry which is preliminary data.</text>
</comment>
<evidence type="ECO:0000256" key="9">
    <source>
        <dbReference type="SAM" id="MobiDB-lite"/>
    </source>
</evidence>
<keyword evidence="4 8" id="KW-0103">Bromodomain</keyword>
<feature type="compositionally biased region" description="Pro residues" evidence="9">
    <location>
        <begin position="218"/>
        <end position="227"/>
    </location>
</feature>
<dbReference type="Gene3D" id="1.20.920.10">
    <property type="entry name" value="Bromodomain-like"/>
    <property type="match status" value="2"/>
</dbReference>
<feature type="region of interest" description="Disordered" evidence="9">
    <location>
        <begin position="293"/>
        <end position="332"/>
    </location>
</feature>
<dbReference type="InterPro" id="IPR036741">
    <property type="entry name" value="TAFII-230_TBP-bd_sf"/>
</dbReference>
<dbReference type="Pfam" id="PF15288">
    <property type="entry name" value="zf-CCHC_6"/>
    <property type="match status" value="1"/>
</dbReference>
<feature type="domain" description="Bromo" evidence="10">
    <location>
        <begin position="1616"/>
        <end position="1686"/>
    </location>
</feature>
<evidence type="ECO:0000256" key="5">
    <source>
        <dbReference type="ARBA" id="ARBA00023163"/>
    </source>
</evidence>
<dbReference type="FunFam" id="1.20.920.10:FF:000020">
    <property type="entry name" value="Transcription initiation factor TFIID subunit"/>
    <property type="match status" value="1"/>
</dbReference>
<dbReference type="Gene3D" id="1.10.1100.10">
    <property type="entry name" value="TAFII-230 TBP-binding domain"/>
    <property type="match status" value="1"/>
</dbReference>
<dbReference type="PROSITE" id="PS00633">
    <property type="entry name" value="BROMODOMAIN_1"/>
    <property type="match status" value="2"/>
</dbReference>
<name>A0AAQ4DE83_AMBAM</name>
<keyword evidence="5" id="KW-0804">Transcription</keyword>
<keyword evidence="6" id="KW-0539">Nucleus</keyword>
<dbReference type="GO" id="GO:0005669">
    <property type="term" value="C:transcription factor TFIID complex"/>
    <property type="evidence" value="ECO:0007669"/>
    <property type="project" value="InterPro"/>
</dbReference>
<dbReference type="PANTHER" id="PTHR13900">
    <property type="entry name" value="TRANSCRIPTION INITIATION FACTOR TFIID"/>
    <property type="match status" value="1"/>
</dbReference>
<dbReference type="GO" id="GO:0004402">
    <property type="term" value="F:histone acetyltransferase activity"/>
    <property type="evidence" value="ECO:0007669"/>
    <property type="project" value="InterPro"/>
</dbReference>
<evidence type="ECO:0000256" key="1">
    <source>
        <dbReference type="ARBA" id="ARBA00004123"/>
    </source>
</evidence>
<dbReference type="Pfam" id="PF09247">
    <property type="entry name" value="TBP-binding"/>
    <property type="match status" value="1"/>
</dbReference>
<dbReference type="InterPro" id="IPR018359">
    <property type="entry name" value="Bromodomain_CS"/>
</dbReference>
<comment type="similarity">
    <text evidence="2">Belongs to the TAF1 family.</text>
</comment>
<dbReference type="PROSITE" id="PS50014">
    <property type="entry name" value="BROMODOMAIN_2"/>
    <property type="match status" value="2"/>
</dbReference>
<dbReference type="InterPro" id="IPR001487">
    <property type="entry name" value="Bromodomain"/>
</dbReference>
<feature type="domain" description="Bromo" evidence="10">
    <location>
        <begin position="1493"/>
        <end position="1563"/>
    </location>
</feature>
<feature type="compositionally biased region" description="Basic and acidic residues" evidence="9">
    <location>
        <begin position="1207"/>
        <end position="1219"/>
    </location>
</feature>
<reference evidence="11 12" key="1">
    <citation type="journal article" date="2023" name="Arcadia Sci">
        <title>De novo assembly of a long-read Amblyomma americanum tick genome.</title>
        <authorList>
            <person name="Chou S."/>
            <person name="Poskanzer K.E."/>
            <person name="Rollins M."/>
            <person name="Thuy-Boun P.S."/>
        </authorList>
    </citation>
    <scope>NUCLEOTIDE SEQUENCE [LARGE SCALE GENOMIC DNA]</scope>
    <source>
        <strain evidence="11">F_SG_1</strain>
        <tissue evidence="11">Salivary glands</tissue>
    </source>
</reference>
<evidence type="ECO:0000313" key="12">
    <source>
        <dbReference type="Proteomes" id="UP001321473"/>
    </source>
</evidence>
<keyword evidence="3" id="KW-0805">Transcription regulation</keyword>
<dbReference type="Pfam" id="PF00439">
    <property type="entry name" value="Bromodomain"/>
    <property type="match status" value="2"/>
</dbReference>
<feature type="compositionally biased region" description="Polar residues" evidence="9">
    <location>
        <begin position="1195"/>
        <end position="1206"/>
    </location>
</feature>
<organism evidence="11 12">
    <name type="scientific">Amblyomma americanum</name>
    <name type="common">Lone star tick</name>
    <dbReference type="NCBI Taxonomy" id="6943"/>
    <lineage>
        <taxon>Eukaryota</taxon>
        <taxon>Metazoa</taxon>
        <taxon>Ecdysozoa</taxon>
        <taxon>Arthropoda</taxon>
        <taxon>Chelicerata</taxon>
        <taxon>Arachnida</taxon>
        <taxon>Acari</taxon>
        <taxon>Parasitiformes</taxon>
        <taxon>Ixodida</taxon>
        <taxon>Ixodoidea</taxon>
        <taxon>Ixodidae</taxon>
        <taxon>Amblyomminae</taxon>
        <taxon>Amblyomma</taxon>
    </lineage>
</organism>
<dbReference type="SUPFAM" id="SSF47055">
    <property type="entry name" value="TAF(II)230 TBP-binding fragment"/>
    <property type="match status" value="1"/>
</dbReference>
<feature type="region of interest" description="Disordered" evidence="9">
    <location>
        <begin position="1195"/>
        <end position="1257"/>
    </location>
</feature>
<evidence type="ECO:0000313" key="11">
    <source>
        <dbReference type="EMBL" id="KAK8760773.1"/>
    </source>
</evidence>
<feature type="region of interest" description="Disordered" evidence="9">
    <location>
        <begin position="1882"/>
        <end position="1952"/>
    </location>
</feature>
<dbReference type="SMART" id="SM00297">
    <property type="entry name" value="BROMO"/>
    <property type="match status" value="2"/>
</dbReference>
<evidence type="ECO:0000256" key="8">
    <source>
        <dbReference type="PROSITE-ProRule" id="PRU00035"/>
    </source>
</evidence>
<evidence type="ECO:0000256" key="4">
    <source>
        <dbReference type="ARBA" id="ARBA00023117"/>
    </source>
</evidence>
<feature type="compositionally biased region" description="Acidic residues" evidence="9">
    <location>
        <begin position="1882"/>
        <end position="1896"/>
    </location>
</feature>
<dbReference type="InterPro" id="IPR036427">
    <property type="entry name" value="Bromodomain-like_sf"/>
</dbReference>
<dbReference type="Pfam" id="PF12157">
    <property type="entry name" value="DUF3591"/>
    <property type="match status" value="1"/>
</dbReference>
<feature type="region of interest" description="Disordered" evidence="9">
    <location>
        <begin position="1724"/>
        <end position="1743"/>
    </location>
</feature>
<evidence type="ECO:0000259" key="10">
    <source>
        <dbReference type="PROSITE" id="PS50014"/>
    </source>
</evidence>
<dbReference type="PANTHER" id="PTHR13900:SF0">
    <property type="entry name" value="TRANSCRIPTION INITIATION FACTOR TFIID SUBUNIT 1"/>
    <property type="match status" value="1"/>
</dbReference>
<gene>
    <name evidence="11" type="ORF">V5799_027965</name>
</gene>
<feature type="region of interest" description="Disordered" evidence="9">
    <location>
        <begin position="188"/>
        <end position="264"/>
    </location>
</feature>
<evidence type="ECO:0000256" key="3">
    <source>
        <dbReference type="ARBA" id="ARBA00023015"/>
    </source>
</evidence>
<keyword evidence="12" id="KW-1185">Reference proteome</keyword>
<feature type="compositionally biased region" description="Basic and acidic residues" evidence="9">
    <location>
        <begin position="109"/>
        <end position="125"/>
    </location>
</feature>
<dbReference type="GO" id="GO:0017025">
    <property type="term" value="F:TBP-class protein binding"/>
    <property type="evidence" value="ECO:0007669"/>
    <property type="project" value="InterPro"/>
</dbReference>
<protein>
    <recommendedName>
        <fullName evidence="7">Transcription initiation factor TFIID subunit 1</fullName>
    </recommendedName>
</protein>
<dbReference type="InterPro" id="IPR009067">
    <property type="entry name" value="TAF_II_230-bd"/>
</dbReference>
<feature type="region of interest" description="Disordered" evidence="9">
    <location>
        <begin position="105"/>
        <end position="174"/>
    </location>
</feature>
<dbReference type="InterPro" id="IPR040240">
    <property type="entry name" value="TAF1"/>
</dbReference>
<evidence type="ECO:0000256" key="7">
    <source>
        <dbReference type="ARBA" id="ARBA00040102"/>
    </source>
</evidence>
<dbReference type="SUPFAM" id="SSF47370">
    <property type="entry name" value="Bromodomain"/>
    <property type="match status" value="2"/>
</dbReference>
<accession>A0AAQ4DE83</accession>
<dbReference type="InterPro" id="IPR022591">
    <property type="entry name" value="TAF1_HAT_dom"/>
</dbReference>
<feature type="compositionally biased region" description="Basic and acidic residues" evidence="9">
    <location>
        <begin position="191"/>
        <end position="212"/>
    </location>
</feature>
<feature type="region of interest" description="Disordered" evidence="9">
    <location>
        <begin position="1054"/>
        <end position="1080"/>
    </location>
</feature>
<feature type="region of interest" description="Disordered" evidence="9">
    <location>
        <begin position="1337"/>
        <end position="1356"/>
    </location>
</feature>
<dbReference type="GO" id="GO:0051123">
    <property type="term" value="P:RNA polymerase II preinitiation complex assembly"/>
    <property type="evidence" value="ECO:0007669"/>
    <property type="project" value="TreeGrafter"/>
</dbReference>
<feature type="compositionally biased region" description="Acidic residues" evidence="9">
    <location>
        <begin position="143"/>
        <end position="153"/>
    </location>
</feature>